<proteinExistence type="predicted"/>
<organism evidence="1 2">
    <name type="scientific">Luteolibacter flavescens</name>
    <dbReference type="NCBI Taxonomy" id="1859460"/>
    <lineage>
        <taxon>Bacteria</taxon>
        <taxon>Pseudomonadati</taxon>
        <taxon>Verrucomicrobiota</taxon>
        <taxon>Verrucomicrobiia</taxon>
        <taxon>Verrucomicrobiales</taxon>
        <taxon>Verrucomicrobiaceae</taxon>
        <taxon>Luteolibacter</taxon>
    </lineage>
</organism>
<dbReference type="Proteomes" id="UP001207930">
    <property type="component" value="Unassembled WGS sequence"/>
</dbReference>
<reference evidence="1 2" key="1">
    <citation type="submission" date="2022-10" db="EMBL/GenBank/DDBJ databases">
        <title>Luteolibacter flavescens strain MCCC 1K03193, whole genome shotgun sequencing project.</title>
        <authorList>
            <person name="Zhao G."/>
            <person name="Shen L."/>
        </authorList>
    </citation>
    <scope>NUCLEOTIDE SEQUENCE [LARGE SCALE GENOMIC DNA]</scope>
    <source>
        <strain evidence="1 2">MCCC 1K03193</strain>
    </source>
</reference>
<name>A0ABT3FR34_9BACT</name>
<evidence type="ECO:0000313" key="1">
    <source>
        <dbReference type="EMBL" id="MCW1885664.1"/>
    </source>
</evidence>
<dbReference type="RefSeq" id="WP_264501619.1">
    <property type="nucleotide sequence ID" value="NZ_JAPDDS010000006.1"/>
</dbReference>
<protein>
    <submittedName>
        <fullName evidence="1">Uncharacterized protein</fullName>
    </submittedName>
</protein>
<accession>A0ABT3FR34</accession>
<evidence type="ECO:0000313" key="2">
    <source>
        <dbReference type="Proteomes" id="UP001207930"/>
    </source>
</evidence>
<sequence length="228" mass="25182">MTLLALPAMAVAHQEAPRQLRVMVQVIEVPHAVLTKWNSAGIVKGADLHESAVKLVETGEAQIVETSVVIARTGEKALVETIGERIYPTEYEPPELPTNVGITPVDPAFKLPDFTLAHRMTSSWETRDTGSSMEVAPLIDEGETYYLNLRFNMVDLPALTLWSEFVDELGDASVRMPEFETRRWTGALTLAPGVFELCTVFTPKPAAVPAATTRQMVFARCEVLSWDK</sequence>
<gene>
    <name evidence="1" type="ORF">OKA04_13070</name>
</gene>
<keyword evidence="2" id="KW-1185">Reference proteome</keyword>
<comment type="caution">
    <text evidence="1">The sequence shown here is derived from an EMBL/GenBank/DDBJ whole genome shotgun (WGS) entry which is preliminary data.</text>
</comment>
<dbReference type="EMBL" id="JAPDDS010000006">
    <property type="protein sequence ID" value="MCW1885664.1"/>
    <property type="molecule type" value="Genomic_DNA"/>
</dbReference>